<evidence type="ECO:0000313" key="3">
    <source>
        <dbReference type="Proteomes" id="UP000253508"/>
    </source>
</evidence>
<dbReference type="EMBL" id="QORO01000001">
    <property type="protein sequence ID" value="RCK62034.1"/>
    <property type="molecule type" value="Genomic_DNA"/>
</dbReference>
<dbReference type="PANTHER" id="PTHR43603:SF1">
    <property type="entry name" value="ZINC-REGULATED GTPASE METALLOPROTEIN ACTIVATOR 1"/>
    <property type="match status" value="1"/>
</dbReference>
<keyword evidence="3" id="KW-1185">Reference proteome</keyword>
<dbReference type="InterPro" id="IPR011629">
    <property type="entry name" value="CobW-like_C"/>
</dbReference>
<accession>A0A367Y842</accession>
<comment type="caution">
    <text evidence="2">The sequence shown here is derived from an EMBL/GenBank/DDBJ whole genome shotgun (WGS) entry which is preliminary data.</text>
</comment>
<evidence type="ECO:0000259" key="1">
    <source>
        <dbReference type="SMART" id="SM00833"/>
    </source>
</evidence>
<organism evidence="2 3">
    <name type="scientific">Microbacterium sorbitolivorans</name>
    <dbReference type="NCBI Taxonomy" id="1867410"/>
    <lineage>
        <taxon>Bacteria</taxon>
        <taxon>Bacillati</taxon>
        <taxon>Actinomycetota</taxon>
        <taxon>Actinomycetes</taxon>
        <taxon>Micrococcales</taxon>
        <taxon>Microbacteriaceae</taxon>
        <taxon>Microbacterium</taxon>
    </lineage>
</organism>
<evidence type="ECO:0000313" key="2">
    <source>
        <dbReference type="EMBL" id="RCK62034.1"/>
    </source>
</evidence>
<dbReference type="Pfam" id="PF07683">
    <property type="entry name" value="CobW_C"/>
    <property type="match status" value="1"/>
</dbReference>
<proteinExistence type="predicted"/>
<dbReference type="SUPFAM" id="SSF90002">
    <property type="entry name" value="Hypothetical protein YjiA, C-terminal domain"/>
    <property type="match status" value="1"/>
</dbReference>
<dbReference type="AlphaFoldDB" id="A0A367Y842"/>
<protein>
    <recommendedName>
        <fullName evidence="1">CobW C-terminal domain-containing protein</fullName>
    </recommendedName>
</protein>
<reference evidence="2 3" key="1">
    <citation type="submission" date="2018-07" db="EMBL/GenBank/DDBJ databases">
        <title>Microbacterium endoborsara sp. nov., a novel actinobacterium isolated from Borszczowia aralocaspica.</title>
        <authorList>
            <person name="An D."/>
        </authorList>
    </citation>
    <scope>NUCLEOTIDE SEQUENCE [LARGE SCALE GENOMIC DNA]</scope>
    <source>
        <strain evidence="2 3">C1.15228</strain>
    </source>
</reference>
<dbReference type="PANTHER" id="PTHR43603">
    <property type="entry name" value="COBW DOMAIN-CONTAINING PROTEIN DDB_G0274527"/>
    <property type="match status" value="1"/>
</dbReference>
<sequence>MRPLHPARLGVLLDERIEPGEFGTLIRSMGFCRLATRPHAVTEWNHVGGMISFDPLGRDDALGDDEEILAVGQELGLIGIDLDVRALTRALDDPALTDEELAAGPAEWAKFADPFPAWPRVAKDAD</sequence>
<dbReference type="OrthoDB" id="9808822at2"/>
<dbReference type="InterPro" id="IPR051927">
    <property type="entry name" value="Zn_Chap_cDPG_Synth"/>
</dbReference>
<feature type="domain" description="CobW C-terminal" evidence="1">
    <location>
        <begin position="2"/>
        <end position="95"/>
    </location>
</feature>
<gene>
    <name evidence="2" type="ORF">DTO57_05390</name>
</gene>
<dbReference type="SMART" id="SM00833">
    <property type="entry name" value="CobW_C"/>
    <property type="match status" value="1"/>
</dbReference>
<name>A0A367Y842_9MICO</name>
<dbReference type="Proteomes" id="UP000253508">
    <property type="component" value="Unassembled WGS sequence"/>
</dbReference>